<feature type="compositionally biased region" description="Basic and acidic residues" evidence="1">
    <location>
        <begin position="408"/>
        <end position="426"/>
    </location>
</feature>
<feature type="region of interest" description="Disordered" evidence="1">
    <location>
        <begin position="301"/>
        <end position="322"/>
    </location>
</feature>
<dbReference type="InterPro" id="IPR029052">
    <property type="entry name" value="Metallo-depent_PP-like"/>
</dbReference>
<gene>
    <name evidence="4" type="ORF">FHX50_001184</name>
</gene>
<dbReference type="Proteomes" id="UP000568050">
    <property type="component" value="Unassembled WGS sequence"/>
</dbReference>
<name>A0A839QY76_9MICO</name>
<organism evidence="4 5">
    <name type="scientific">Helcobacillus massiliensis</name>
    <dbReference type="NCBI Taxonomy" id="521392"/>
    <lineage>
        <taxon>Bacteria</taxon>
        <taxon>Bacillati</taxon>
        <taxon>Actinomycetota</taxon>
        <taxon>Actinomycetes</taxon>
        <taxon>Micrococcales</taxon>
        <taxon>Dermabacteraceae</taxon>
        <taxon>Helcobacillus</taxon>
    </lineage>
</organism>
<keyword evidence="2" id="KW-0732">Signal</keyword>
<dbReference type="PANTHER" id="PTHR43143:SF5">
    <property type="entry name" value="SECRETED PROTEIN"/>
    <property type="match status" value="1"/>
</dbReference>
<keyword evidence="5" id="KW-1185">Reference proteome</keyword>
<feature type="region of interest" description="Disordered" evidence="1">
    <location>
        <begin position="89"/>
        <end position="109"/>
    </location>
</feature>
<dbReference type="SUPFAM" id="SSF56300">
    <property type="entry name" value="Metallo-dependent phosphatases"/>
    <property type="match status" value="1"/>
</dbReference>
<evidence type="ECO:0000259" key="3">
    <source>
        <dbReference type="Pfam" id="PF00149"/>
    </source>
</evidence>
<dbReference type="GO" id="GO:0016787">
    <property type="term" value="F:hydrolase activity"/>
    <property type="evidence" value="ECO:0007669"/>
    <property type="project" value="InterPro"/>
</dbReference>
<dbReference type="InterPro" id="IPR051918">
    <property type="entry name" value="STPP_CPPED1"/>
</dbReference>
<dbReference type="EMBL" id="JACHWP010000002">
    <property type="protein sequence ID" value="MBB3022901.1"/>
    <property type="molecule type" value="Genomic_DNA"/>
</dbReference>
<feature type="signal peptide" evidence="2">
    <location>
        <begin position="1"/>
        <end position="29"/>
    </location>
</feature>
<accession>A0A839QY76</accession>
<evidence type="ECO:0000313" key="4">
    <source>
        <dbReference type="EMBL" id="MBB3022901.1"/>
    </source>
</evidence>
<protein>
    <recommendedName>
        <fullName evidence="3">Calcineurin-like phosphoesterase domain-containing protein</fullName>
    </recommendedName>
</protein>
<dbReference type="InterPro" id="IPR004843">
    <property type="entry name" value="Calcineurin-like_PHP"/>
</dbReference>
<evidence type="ECO:0000313" key="5">
    <source>
        <dbReference type="Proteomes" id="UP000568050"/>
    </source>
</evidence>
<proteinExistence type="predicted"/>
<dbReference type="PROSITE" id="PS51318">
    <property type="entry name" value="TAT"/>
    <property type="match status" value="1"/>
</dbReference>
<dbReference type="Gene3D" id="3.60.21.10">
    <property type="match status" value="1"/>
</dbReference>
<dbReference type="PANTHER" id="PTHR43143">
    <property type="entry name" value="METALLOPHOSPHOESTERASE, CALCINEURIN SUPERFAMILY"/>
    <property type="match status" value="1"/>
</dbReference>
<evidence type="ECO:0000256" key="1">
    <source>
        <dbReference type="SAM" id="MobiDB-lite"/>
    </source>
</evidence>
<feature type="region of interest" description="Disordered" evidence="1">
    <location>
        <begin position="407"/>
        <end position="426"/>
    </location>
</feature>
<reference evidence="4 5" key="1">
    <citation type="submission" date="2020-08" db="EMBL/GenBank/DDBJ databases">
        <title>Sequencing the genomes of 1000 actinobacteria strains.</title>
        <authorList>
            <person name="Klenk H.-P."/>
        </authorList>
    </citation>
    <scope>NUCLEOTIDE SEQUENCE [LARGE SCALE GENOMIC DNA]</scope>
    <source>
        <strain evidence="4 5">DSM 23040</strain>
    </source>
</reference>
<sequence>MLSRRTRISAAALTLSAAAAVGLVPASTAAVPSAASSVGAAPTAPTLGAAASKKTKPVTNAVTGTIPADAFDEESGLPADVQIAGRTAVKDPLTPGDHRSADTPAAAPGDLPVIRADLAAADGNALTWSGTVDPARSVTLLALNHDTGRYEVLDTARGSADGDTELAASAPAGTISNGRATVMVVGTDPFADDLDEPVDDAFENTEGFDFSIMHLTDTQYITEGATSRPSPKERRVWENGYKDTYRWLAKNKDKHKIAFAAHTGDVIENWHPTDPSGPYGTRRAEGEYRFASEAERIADDSGVPHSVIPGNHDNRGGKDTGPDSMFNEHFGPDRYRALEQTDGWRERSAEYHPWKEGDNQNSYNLFTASGRDFIVINLGYDVTDEEADWAHSVLQQYPTRNAIITTHANDKPSKQADGRGDHDSHDGEVIRSRIVEKNPNVALVLSGHEHGVNIAVNRNVGQPGNHVVELLADYQFYTVGSDELGITDVGGYLINRQLRFGASYFRLLQFDLDRGEMSVDTYSPLLDDFGASEHDSAKRYNGKEDDFRVPIQFQDRTTAFSADGFTAA</sequence>
<comment type="caution">
    <text evidence="4">The sequence shown here is derived from an EMBL/GenBank/DDBJ whole genome shotgun (WGS) entry which is preliminary data.</text>
</comment>
<dbReference type="InterPro" id="IPR006311">
    <property type="entry name" value="TAT_signal"/>
</dbReference>
<dbReference type="Pfam" id="PF00149">
    <property type="entry name" value="Metallophos"/>
    <property type="match status" value="1"/>
</dbReference>
<dbReference type="AlphaFoldDB" id="A0A839QY76"/>
<dbReference type="RefSeq" id="WP_183375540.1">
    <property type="nucleotide sequence ID" value="NZ_CBCSFZ010000001.1"/>
</dbReference>
<feature type="domain" description="Calcineurin-like phosphoesterase" evidence="3">
    <location>
        <begin position="211"/>
        <end position="450"/>
    </location>
</feature>
<feature type="compositionally biased region" description="Basic and acidic residues" evidence="1">
    <location>
        <begin position="312"/>
        <end position="321"/>
    </location>
</feature>
<feature type="chain" id="PRO_5039006651" description="Calcineurin-like phosphoesterase domain-containing protein" evidence="2">
    <location>
        <begin position="30"/>
        <end position="568"/>
    </location>
</feature>
<evidence type="ECO:0000256" key="2">
    <source>
        <dbReference type="SAM" id="SignalP"/>
    </source>
</evidence>